<gene>
    <name evidence="2" type="ORF">F0170_04855</name>
</gene>
<evidence type="ECO:0000313" key="3">
    <source>
        <dbReference type="Proteomes" id="UP000325438"/>
    </source>
</evidence>
<dbReference type="InterPro" id="IPR038314">
    <property type="entry name" value="T6SS_sf"/>
</dbReference>
<dbReference type="Gene3D" id="1.20.120.1620">
    <property type="match status" value="1"/>
</dbReference>
<dbReference type="EMBL" id="VUBA01000030">
    <property type="protein sequence ID" value="MPQ83375.1"/>
    <property type="molecule type" value="Genomic_DNA"/>
</dbReference>
<evidence type="ECO:0000313" key="2">
    <source>
        <dbReference type="EMBL" id="MPQ83375.1"/>
    </source>
</evidence>
<proteinExistence type="predicted"/>
<feature type="signal peptide" evidence="1">
    <location>
        <begin position="1"/>
        <end position="26"/>
    </location>
</feature>
<comment type="caution">
    <text evidence="2">The sequence shown here is derived from an EMBL/GenBank/DDBJ whole genome shotgun (WGS) entry which is preliminary data.</text>
</comment>
<evidence type="ECO:0000256" key="1">
    <source>
        <dbReference type="SAM" id="SignalP"/>
    </source>
</evidence>
<dbReference type="AlphaFoldDB" id="A0A5N7JQ04"/>
<dbReference type="Proteomes" id="UP000325438">
    <property type="component" value="Unassembled WGS sequence"/>
</dbReference>
<feature type="chain" id="PRO_5024850699" description="Type VI secretion protein" evidence="1">
    <location>
        <begin position="27"/>
        <end position="142"/>
    </location>
</feature>
<organism evidence="2 3">
    <name type="scientific">Pseudomonas kitaguniensis</name>
    <dbReference type="NCBI Taxonomy" id="2607908"/>
    <lineage>
        <taxon>Bacteria</taxon>
        <taxon>Pseudomonadati</taxon>
        <taxon>Pseudomonadota</taxon>
        <taxon>Gammaproteobacteria</taxon>
        <taxon>Pseudomonadales</taxon>
        <taxon>Pseudomonadaceae</taxon>
        <taxon>Pseudomonas</taxon>
    </lineage>
</organism>
<sequence>MGAREVRKKLALLLLTVLGAVNSAYGADIAAARQSLKNYGLAHCIADRFPDKSDVRDDIGAAIGMYGFMGSGMHTIIQNEDTLETLHDPYAATGDYISSVYDSVSANSKHRDKKVVFYACLKIYNSKDLDRFIKDQDKYIRQ</sequence>
<reference evidence="2 3" key="1">
    <citation type="submission" date="2019-09" db="EMBL/GenBank/DDBJ databases">
        <title>The draft genomes of Allium pathogen Pseudomonas sp.</title>
        <authorList>
            <person name="Fujikawa T."/>
            <person name="Sawada H."/>
        </authorList>
    </citation>
    <scope>NUCLEOTIDE SEQUENCE [LARGE SCALE GENOMIC DNA]</scope>
    <source>
        <strain evidence="2 3">MAFF 730085</strain>
    </source>
</reference>
<protein>
    <recommendedName>
        <fullName evidence="4">Type VI secretion protein</fullName>
    </recommendedName>
</protein>
<keyword evidence="1" id="KW-0732">Signal</keyword>
<name>A0A5N7JQ04_9PSED</name>
<evidence type="ECO:0008006" key="4">
    <source>
        <dbReference type="Google" id="ProtNLM"/>
    </source>
</evidence>
<accession>A0A5N7JQ04</accession>